<dbReference type="Pfam" id="PF02845">
    <property type="entry name" value="CUE"/>
    <property type="match status" value="1"/>
</dbReference>
<evidence type="ECO:0000256" key="7">
    <source>
        <dbReference type="ARBA" id="ARBA00037847"/>
    </source>
</evidence>
<feature type="domain" description="CUE" evidence="12">
    <location>
        <begin position="142"/>
        <end position="185"/>
    </location>
</feature>
<dbReference type="Proteomes" id="UP000236621">
    <property type="component" value="Unassembled WGS sequence"/>
</dbReference>
<feature type="transmembrane region" description="Helical" evidence="11">
    <location>
        <begin position="105"/>
        <end position="124"/>
    </location>
</feature>
<comment type="similarity">
    <text evidence="8">Belongs to the CUE1 family.</text>
</comment>
<comment type="subcellular location">
    <subcellularLocation>
        <location evidence="7">Endomembrane system</location>
        <topology evidence="7">Single-pass membrane protein</topology>
    </subcellularLocation>
    <subcellularLocation>
        <location evidence="1">Endoplasmic reticulum membrane</location>
    </subcellularLocation>
</comment>
<evidence type="ECO:0000256" key="2">
    <source>
        <dbReference type="ARBA" id="ARBA00022692"/>
    </source>
</evidence>
<evidence type="ECO:0000256" key="5">
    <source>
        <dbReference type="ARBA" id="ARBA00022989"/>
    </source>
</evidence>
<feature type="region of interest" description="Disordered" evidence="10">
    <location>
        <begin position="187"/>
        <end position="223"/>
    </location>
</feature>
<dbReference type="GO" id="GO:0005789">
    <property type="term" value="C:endoplasmic reticulum membrane"/>
    <property type="evidence" value="ECO:0007669"/>
    <property type="project" value="UniProtKB-SubCell"/>
</dbReference>
<protein>
    <recommendedName>
        <fullName evidence="9">Coupling of ubiquitin conjugation to ER degradation protein 1</fullName>
    </recommendedName>
</protein>
<name>A0A2K3QPA3_9HYPO</name>
<dbReference type="AlphaFoldDB" id="A0A2K3QPA3"/>
<keyword evidence="5 11" id="KW-1133">Transmembrane helix</keyword>
<evidence type="ECO:0000256" key="10">
    <source>
        <dbReference type="SAM" id="MobiDB-lite"/>
    </source>
</evidence>
<comment type="caution">
    <text evidence="13">The sequence shown here is derived from an EMBL/GenBank/DDBJ whole genome shotgun (WGS) entry which is preliminary data.</text>
</comment>
<feature type="region of interest" description="Disordered" evidence="10">
    <location>
        <begin position="235"/>
        <end position="262"/>
    </location>
</feature>
<feature type="compositionally biased region" description="Low complexity" evidence="10">
    <location>
        <begin position="198"/>
        <end position="211"/>
    </location>
</feature>
<evidence type="ECO:0000256" key="1">
    <source>
        <dbReference type="ARBA" id="ARBA00004586"/>
    </source>
</evidence>
<evidence type="ECO:0000256" key="3">
    <source>
        <dbReference type="ARBA" id="ARBA00022786"/>
    </source>
</evidence>
<dbReference type="SMART" id="SM00546">
    <property type="entry name" value="CUE"/>
    <property type="match status" value="1"/>
</dbReference>
<dbReference type="InterPro" id="IPR003892">
    <property type="entry name" value="CUE"/>
</dbReference>
<dbReference type="CDD" id="cd14424">
    <property type="entry name" value="CUE_Cue1p_like"/>
    <property type="match status" value="1"/>
</dbReference>
<evidence type="ECO:0000256" key="6">
    <source>
        <dbReference type="ARBA" id="ARBA00023136"/>
    </source>
</evidence>
<keyword evidence="6 11" id="KW-0472">Membrane</keyword>
<dbReference type="FunFam" id="1.10.8.10:FF:000050">
    <property type="entry name" value="Related to AMFR protein"/>
    <property type="match status" value="1"/>
</dbReference>
<sequence length="286" mass="31833">MAHQADANWVCNQRCGGRGLRNPSHDVVTRSIARNAYHDTTFYTSARPSRPTSRHRNLLDHHTHNCCNSKAFLSRPHRTSIRSSRAVPAAATWPRENMANEQISLPYLAVILVVSGLIIRYLFFSGPPVSRSARSPEAFLRSREVAVERIQQMFPQAERRSILWDLQRNGGNIQNTTERILAGRLETPPITFQPPPAAGQAARSASSASVPRHPDKPGQPDLITRYNLKGKLAVAEGGDKKGNGWSSNRDERQASLQRRRDEMILAARRKMAAKIAAEKVAHGSRG</sequence>
<dbReference type="OrthoDB" id="258627at2759"/>
<feature type="compositionally biased region" description="Basic and acidic residues" evidence="10">
    <location>
        <begin position="237"/>
        <end position="262"/>
    </location>
</feature>
<dbReference type="EMBL" id="NRSZ01000121">
    <property type="protein sequence ID" value="PNY29360.1"/>
    <property type="molecule type" value="Genomic_DNA"/>
</dbReference>
<keyword evidence="14" id="KW-1185">Reference proteome</keyword>
<dbReference type="PROSITE" id="PS51140">
    <property type="entry name" value="CUE"/>
    <property type="match status" value="1"/>
</dbReference>
<evidence type="ECO:0000256" key="9">
    <source>
        <dbReference type="ARBA" id="ARBA00072899"/>
    </source>
</evidence>
<evidence type="ECO:0000313" key="14">
    <source>
        <dbReference type="Proteomes" id="UP000236621"/>
    </source>
</evidence>
<dbReference type="GO" id="GO:0043130">
    <property type="term" value="F:ubiquitin binding"/>
    <property type="evidence" value="ECO:0007669"/>
    <property type="project" value="InterPro"/>
</dbReference>
<keyword evidence="2 11" id="KW-0812">Transmembrane</keyword>
<keyword evidence="3" id="KW-0833">Ubl conjugation pathway</keyword>
<keyword evidence="4" id="KW-0256">Endoplasmic reticulum</keyword>
<reference evidence="13 14" key="1">
    <citation type="submission" date="2017-08" db="EMBL/GenBank/DDBJ databases">
        <title>Harnessing the power of phylogenomics to disentangle the directionality and signatures of interkingdom host jumping in the parasitic fungal genus Tolypocladium.</title>
        <authorList>
            <person name="Quandt C.A."/>
            <person name="Patterson W."/>
            <person name="Spatafora J.W."/>
        </authorList>
    </citation>
    <scope>NUCLEOTIDE SEQUENCE [LARGE SCALE GENOMIC DNA]</scope>
    <source>
        <strain evidence="13 14">CBS 113982</strain>
    </source>
</reference>
<evidence type="ECO:0000259" key="12">
    <source>
        <dbReference type="PROSITE" id="PS51140"/>
    </source>
</evidence>
<evidence type="ECO:0000256" key="11">
    <source>
        <dbReference type="SAM" id="Phobius"/>
    </source>
</evidence>
<accession>A0A2K3QPA3</accession>
<proteinExistence type="inferred from homology"/>
<evidence type="ECO:0000256" key="8">
    <source>
        <dbReference type="ARBA" id="ARBA00061383"/>
    </source>
</evidence>
<dbReference type="Gene3D" id="1.10.8.10">
    <property type="entry name" value="DNA helicase RuvA subunit, C-terminal domain"/>
    <property type="match status" value="1"/>
</dbReference>
<gene>
    <name evidence="13" type="ORF">TCAP_00716</name>
</gene>
<dbReference type="SUPFAM" id="SSF46934">
    <property type="entry name" value="UBA-like"/>
    <property type="match status" value="1"/>
</dbReference>
<organism evidence="13 14">
    <name type="scientific">Tolypocladium capitatum</name>
    <dbReference type="NCBI Taxonomy" id="45235"/>
    <lineage>
        <taxon>Eukaryota</taxon>
        <taxon>Fungi</taxon>
        <taxon>Dikarya</taxon>
        <taxon>Ascomycota</taxon>
        <taxon>Pezizomycotina</taxon>
        <taxon>Sordariomycetes</taxon>
        <taxon>Hypocreomycetidae</taxon>
        <taxon>Hypocreales</taxon>
        <taxon>Ophiocordycipitaceae</taxon>
        <taxon>Tolypocladium</taxon>
    </lineage>
</organism>
<evidence type="ECO:0000256" key="4">
    <source>
        <dbReference type="ARBA" id="ARBA00022824"/>
    </source>
</evidence>
<evidence type="ECO:0000313" key="13">
    <source>
        <dbReference type="EMBL" id="PNY29360.1"/>
    </source>
</evidence>
<dbReference type="InterPro" id="IPR009060">
    <property type="entry name" value="UBA-like_sf"/>
</dbReference>